<sequence>MPALLKVGSIDGLPVPPSFSFKRALVHLSVGNRLPFGQCAGVRKVCGVCTMDFRENLISAGVTPRLADKLTSDGIDDQQFQIIDTDFMRNVLALSGGEIFQVLTARPKMRASAETVEAEEAGSDGQASQETLPLSDQGSALDHVSEEDKLPENDALSQFIDIGEFSDYELINMRAKMERYNRAIQSGLPKASKIMPDFMKTKPVPKISCDVPCHAKRQLEQDNRDPDSDASIDVEAEDESSGPSRKDLERAFDSFIPETEPEFGTLHGSLPKFDVIKILKAQMLESPVGIRTKVMRLLEKKHLERTERLCIIRALTRHLYKFHVTDPSEVTSKMKDGMAKSFCVTFPKFANMEDKIRPWSTAFNPKGPSGWIASASRAFMREIAKDAPKKKRKSNISSAGPAYNLDDVKALSLINPGRAEKTEILDGMEKCFEMRQEERNNGESIAFFLRKYPQFLNYEGEVLSEEFKRMYSKAEDGCKAFLLLQTKILQLRAKRDLDLPIQDDILKALLLLSQNLPHDIPSKNDKKKGFSKTWAEFKDLVIVLKLADDVEKYIEQRINRSKTTIQPYLILIRGQVEATRILKSFLILDGKPIELQTVNVLKSFDWLFKSYYVFNVCFPLGWRTTLHFIQTCMYKFFETGRKDTVTSSEFELLQSLTS</sequence>
<proteinExistence type="predicted"/>
<organism evidence="2 3">
    <name type="scientific">Megalurothrips usitatus</name>
    <name type="common">bean blossom thrips</name>
    <dbReference type="NCBI Taxonomy" id="439358"/>
    <lineage>
        <taxon>Eukaryota</taxon>
        <taxon>Metazoa</taxon>
        <taxon>Ecdysozoa</taxon>
        <taxon>Arthropoda</taxon>
        <taxon>Hexapoda</taxon>
        <taxon>Insecta</taxon>
        <taxon>Pterygota</taxon>
        <taxon>Neoptera</taxon>
        <taxon>Paraneoptera</taxon>
        <taxon>Thysanoptera</taxon>
        <taxon>Terebrantia</taxon>
        <taxon>Thripoidea</taxon>
        <taxon>Thripidae</taxon>
        <taxon>Megalurothrips</taxon>
    </lineage>
</organism>
<dbReference type="AlphaFoldDB" id="A0AAV7XX89"/>
<accession>A0AAV7XX89</accession>
<keyword evidence="3" id="KW-1185">Reference proteome</keyword>
<feature type="compositionally biased region" description="Basic and acidic residues" evidence="1">
    <location>
        <begin position="217"/>
        <end position="227"/>
    </location>
</feature>
<feature type="compositionally biased region" description="Polar residues" evidence="1">
    <location>
        <begin position="125"/>
        <end position="138"/>
    </location>
</feature>
<gene>
    <name evidence="2" type="ORF">ONE63_000040</name>
</gene>
<evidence type="ECO:0000256" key="1">
    <source>
        <dbReference type="SAM" id="MobiDB-lite"/>
    </source>
</evidence>
<feature type="compositionally biased region" description="Basic and acidic residues" evidence="1">
    <location>
        <begin position="143"/>
        <end position="152"/>
    </location>
</feature>
<dbReference type="Proteomes" id="UP001075354">
    <property type="component" value="Chromosome 1"/>
</dbReference>
<evidence type="ECO:0000313" key="2">
    <source>
        <dbReference type="EMBL" id="KAJ1531356.1"/>
    </source>
</evidence>
<feature type="region of interest" description="Disordered" evidence="1">
    <location>
        <begin position="113"/>
        <end position="152"/>
    </location>
</feature>
<comment type="caution">
    <text evidence="2">The sequence shown here is derived from an EMBL/GenBank/DDBJ whole genome shotgun (WGS) entry which is preliminary data.</text>
</comment>
<feature type="compositionally biased region" description="Acidic residues" evidence="1">
    <location>
        <begin position="228"/>
        <end position="240"/>
    </location>
</feature>
<protein>
    <submittedName>
        <fullName evidence="2">Uncharacterized protein</fullName>
    </submittedName>
</protein>
<evidence type="ECO:0000313" key="3">
    <source>
        <dbReference type="Proteomes" id="UP001075354"/>
    </source>
</evidence>
<dbReference type="EMBL" id="JAPTSV010000001">
    <property type="protein sequence ID" value="KAJ1531356.1"/>
    <property type="molecule type" value="Genomic_DNA"/>
</dbReference>
<name>A0AAV7XX89_9NEOP</name>
<dbReference type="PANTHER" id="PTHR31025:SF9">
    <property type="entry name" value="SI:DKEY-286J15.1"/>
    <property type="match status" value="1"/>
</dbReference>
<reference evidence="2" key="1">
    <citation type="submission" date="2022-12" db="EMBL/GenBank/DDBJ databases">
        <title>Chromosome-level genome assembly of the bean flower thrips Megalurothrips usitatus.</title>
        <authorList>
            <person name="Ma L."/>
            <person name="Liu Q."/>
            <person name="Li H."/>
            <person name="Cai W."/>
        </authorList>
    </citation>
    <scope>NUCLEOTIDE SEQUENCE</scope>
    <source>
        <strain evidence="2">Cailab_2022a</strain>
    </source>
</reference>
<dbReference type="PANTHER" id="PTHR31025">
    <property type="entry name" value="SI:CH211-196P9.1-RELATED"/>
    <property type="match status" value="1"/>
</dbReference>
<feature type="region of interest" description="Disordered" evidence="1">
    <location>
        <begin position="217"/>
        <end position="247"/>
    </location>
</feature>